<dbReference type="Proteomes" id="UP000187203">
    <property type="component" value="Unassembled WGS sequence"/>
</dbReference>
<dbReference type="EMBL" id="AWUE01020406">
    <property type="protein sequence ID" value="OMO68219.1"/>
    <property type="molecule type" value="Genomic_DNA"/>
</dbReference>
<sequence>MDIWLHLCGLSFEYQLPSIARRLARHAGEVLMVDWANRRPRNIRFMRVRVRIDPWKPLVAGCILKRTNGFISWVEFQYETIKKYCLNCGIIGHTYPICPHTNAEIETMLNAHAATSSKNYGTSEVYDLQHNLYSNRIRAYAHRRSRGTSRITYRGAPNENPEYTQPEDDINNQEEENIQTRDDNVEMQQVGEETQYQQKGDMNGQAVTPDINDEDIVPINVNDGYNADTEGGSDSPENQFTPSLPSSPSFGLEPVMGLEETRERLLTNTLQGMEHRVSIDTELQVMQEEHNKVQAMCEEMIKQNQKIMEDFQMRHLNDPFRQPLENEPRWINLPEGGILFTNGRLANEGQIEIGESSRMGASRNMGVVPENPKADSNDSQSSGQKRRRDLEVDEEEAESSSGRQLRRRLQLLDVNEDQIAAARYPATENSKGLRQADPNKPPEEP</sequence>
<keyword evidence="4" id="KW-1185">Reference proteome</keyword>
<dbReference type="Pfam" id="PF14392">
    <property type="entry name" value="zf-CCHC_4"/>
    <property type="match status" value="1"/>
</dbReference>
<protein>
    <submittedName>
        <fullName evidence="3">Zinc knuckle CX2CX4HX4C</fullName>
    </submittedName>
</protein>
<dbReference type="AlphaFoldDB" id="A0A1R3HCZ9"/>
<name>A0A1R3HCZ9_9ROSI</name>
<dbReference type="PANTHER" id="PTHR31286">
    <property type="entry name" value="GLYCINE-RICH CELL WALL STRUCTURAL PROTEIN 1.8-LIKE"/>
    <property type="match status" value="1"/>
</dbReference>
<dbReference type="PANTHER" id="PTHR31286:SF167">
    <property type="entry name" value="OS09G0268800 PROTEIN"/>
    <property type="match status" value="1"/>
</dbReference>
<feature type="compositionally biased region" description="Polar residues" evidence="1">
    <location>
        <begin position="235"/>
        <end position="248"/>
    </location>
</feature>
<feature type="domain" description="Zinc knuckle CX2CX4HX4C" evidence="2">
    <location>
        <begin position="56"/>
        <end position="99"/>
    </location>
</feature>
<dbReference type="OrthoDB" id="990321at2759"/>
<feature type="region of interest" description="Disordered" evidence="1">
    <location>
        <begin position="223"/>
        <end position="248"/>
    </location>
</feature>
<feature type="region of interest" description="Disordered" evidence="1">
    <location>
        <begin position="151"/>
        <end position="170"/>
    </location>
</feature>
<feature type="region of interest" description="Disordered" evidence="1">
    <location>
        <begin position="353"/>
        <end position="445"/>
    </location>
</feature>
<evidence type="ECO:0000256" key="1">
    <source>
        <dbReference type="SAM" id="MobiDB-lite"/>
    </source>
</evidence>
<evidence type="ECO:0000313" key="4">
    <source>
        <dbReference type="Proteomes" id="UP000187203"/>
    </source>
</evidence>
<comment type="caution">
    <text evidence="3">The sequence shown here is derived from an EMBL/GenBank/DDBJ whole genome shotgun (WGS) entry which is preliminary data.</text>
</comment>
<reference evidence="4" key="1">
    <citation type="submission" date="2013-09" db="EMBL/GenBank/DDBJ databases">
        <title>Corchorus olitorius genome sequencing.</title>
        <authorList>
            <person name="Alam M."/>
            <person name="Haque M.S."/>
            <person name="Islam M.S."/>
            <person name="Emdad E.M."/>
            <person name="Islam M.M."/>
            <person name="Ahmed B."/>
            <person name="Halim A."/>
            <person name="Hossen Q.M.M."/>
            <person name="Hossain M.Z."/>
            <person name="Ahmed R."/>
            <person name="Khan M.M."/>
            <person name="Islam R."/>
            <person name="Rashid M.M."/>
            <person name="Khan S.A."/>
            <person name="Rahman M.S."/>
            <person name="Alam M."/>
            <person name="Yahiya A.S."/>
            <person name="Khan M.S."/>
            <person name="Azam M.S."/>
            <person name="Haque T."/>
            <person name="Lashkar M.Z.H."/>
            <person name="Akhand A.I."/>
            <person name="Morshed G."/>
            <person name="Roy S."/>
            <person name="Uddin K.S."/>
            <person name="Rabeya T."/>
            <person name="Hossain A.S."/>
            <person name="Chowdhury A."/>
            <person name="Snigdha A.R."/>
            <person name="Mortoza M.S."/>
            <person name="Matin S.A."/>
            <person name="Hoque S.M.E."/>
            <person name="Islam M.K."/>
            <person name="Roy D.K."/>
            <person name="Haider R."/>
            <person name="Moosa M.M."/>
            <person name="Elias S.M."/>
            <person name="Hasan A.M."/>
            <person name="Jahan S."/>
            <person name="Shafiuddin M."/>
            <person name="Mahmood N."/>
            <person name="Shommy N.S."/>
        </authorList>
    </citation>
    <scope>NUCLEOTIDE SEQUENCE [LARGE SCALE GENOMIC DNA]</scope>
    <source>
        <strain evidence="4">cv. O-4</strain>
    </source>
</reference>
<gene>
    <name evidence="3" type="ORF">COLO4_29828</name>
</gene>
<organism evidence="3 4">
    <name type="scientific">Corchorus olitorius</name>
    <dbReference type="NCBI Taxonomy" id="93759"/>
    <lineage>
        <taxon>Eukaryota</taxon>
        <taxon>Viridiplantae</taxon>
        <taxon>Streptophyta</taxon>
        <taxon>Embryophyta</taxon>
        <taxon>Tracheophyta</taxon>
        <taxon>Spermatophyta</taxon>
        <taxon>Magnoliopsida</taxon>
        <taxon>eudicotyledons</taxon>
        <taxon>Gunneridae</taxon>
        <taxon>Pentapetalae</taxon>
        <taxon>rosids</taxon>
        <taxon>malvids</taxon>
        <taxon>Malvales</taxon>
        <taxon>Malvaceae</taxon>
        <taxon>Grewioideae</taxon>
        <taxon>Apeibeae</taxon>
        <taxon>Corchorus</taxon>
    </lineage>
</organism>
<dbReference type="InterPro" id="IPR025836">
    <property type="entry name" value="Zn_knuckle_CX2CX4HX4C"/>
</dbReference>
<evidence type="ECO:0000313" key="3">
    <source>
        <dbReference type="EMBL" id="OMO68219.1"/>
    </source>
</evidence>
<evidence type="ECO:0000259" key="2">
    <source>
        <dbReference type="Pfam" id="PF14392"/>
    </source>
</evidence>
<dbReference type="InterPro" id="IPR040256">
    <property type="entry name" value="At4g02000-like"/>
</dbReference>
<accession>A0A1R3HCZ9</accession>
<proteinExistence type="predicted"/>